<dbReference type="InterPro" id="IPR012373">
    <property type="entry name" value="Ferrdict_sens_TM"/>
</dbReference>
<feature type="transmembrane region" description="Helical" evidence="1">
    <location>
        <begin position="97"/>
        <end position="119"/>
    </location>
</feature>
<protein>
    <submittedName>
        <fullName evidence="4">FecR domain-containing protein</fullName>
    </submittedName>
</protein>
<dbReference type="Pfam" id="PF16344">
    <property type="entry name" value="FecR_C"/>
    <property type="match status" value="1"/>
</dbReference>
<evidence type="ECO:0000256" key="1">
    <source>
        <dbReference type="SAM" id="Phobius"/>
    </source>
</evidence>
<evidence type="ECO:0000313" key="5">
    <source>
        <dbReference type="Proteomes" id="UP000676386"/>
    </source>
</evidence>
<feature type="domain" description="Protein FecR C-terminal" evidence="3">
    <location>
        <begin position="332"/>
        <end position="400"/>
    </location>
</feature>
<proteinExistence type="predicted"/>
<keyword evidence="1" id="KW-0472">Membrane</keyword>
<keyword evidence="5" id="KW-1185">Reference proteome</keyword>
<dbReference type="Pfam" id="PF04773">
    <property type="entry name" value="FecR"/>
    <property type="match status" value="1"/>
</dbReference>
<dbReference type="RefSeq" id="WP_211976222.1">
    <property type="nucleotide sequence ID" value="NZ_CBFHAM010000010.1"/>
</dbReference>
<keyword evidence="1" id="KW-1133">Transmembrane helix</keyword>
<dbReference type="InterPro" id="IPR032508">
    <property type="entry name" value="FecR_C"/>
</dbReference>
<reference evidence="4 5" key="1">
    <citation type="submission" date="2021-04" db="EMBL/GenBank/DDBJ databases">
        <title>Chitinophaga sp. nov., isolated from the rhizosphere soil.</title>
        <authorList>
            <person name="He S."/>
        </authorList>
    </citation>
    <scope>NUCLEOTIDE SEQUENCE [LARGE SCALE GENOMIC DNA]</scope>
    <source>
        <strain evidence="4 5">2R12</strain>
    </source>
</reference>
<evidence type="ECO:0000259" key="3">
    <source>
        <dbReference type="Pfam" id="PF16344"/>
    </source>
</evidence>
<dbReference type="EMBL" id="JAGTXB010000019">
    <property type="protein sequence ID" value="MBS0031087.1"/>
    <property type="molecule type" value="Genomic_DNA"/>
</dbReference>
<gene>
    <name evidence="4" type="ORF">KE626_27415</name>
</gene>
<dbReference type="Proteomes" id="UP000676386">
    <property type="component" value="Unassembled WGS sequence"/>
</dbReference>
<name>A0ABS5J793_9BACT</name>
<dbReference type="InterPro" id="IPR006860">
    <property type="entry name" value="FecR"/>
</dbReference>
<accession>A0ABS5J793</accession>
<dbReference type="PANTHER" id="PTHR30273">
    <property type="entry name" value="PERIPLASMIC SIGNAL SENSOR AND SIGMA FACTOR ACTIVATOR FECR-RELATED"/>
    <property type="match status" value="1"/>
</dbReference>
<keyword evidence="1" id="KW-0812">Transmembrane</keyword>
<dbReference type="PANTHER" id="PTHR30273:SF2">
    <property type="entry name" value="PROTEIN FECR"/>
    <property type="match status" value="1"/>
</dbReference>
<evidence type="ECO:0000313" key="4">
    <source>
        <dbReference type="EMBL" id="MBS0031087.1"/>
    </source>
</evidence>
<feature type="domain" description="FecR protein" evidence="2">
    <location>
        <begin position="195"/>
        <end position="289"/>
    </location>
</feature>
<evidence type="ECO:0000259" key="2">
    <source>
        <dbReference type="Pfam" id="PF04773"/>
    </source>
</evidence>
<dbReference type="Gene3D" id="2.60.120.1440">
    <property type="match status" value="1"/>
</dbReference>
<sequence>MSNEELKVLLEKYLSDEITPAERQRLQVLVQNDHNRHTLGEMIAAILAEERYTTTSQVDLQQAFGEVMQEAAHREARSRERSMMVVTDSSSSPYFRIFYKLAAAAILLVGLGTGAYWWYRSPQPVANRPVAAVVVPGGNKAILTLADGSIIELDSAREGALGNQGGTRIIKLNGGRLAYAANSAANAGAGSQYNTISTPRGGQYQVVLPDGSQVWLNAASSLRFPVAFTGKDRAVTLTGEAYFEVAQNAGQPFIVQTTGMQVKVLGTHFNVMAYSDEGRVKTTLMEGAVSVSQGKATSLMQPGQQASINESGEAFNITRPDLEEVMAWKTGEFRFRKTDIRMIMRQIARWYNVEIEYKGDLSGITLYGGMTRKENVAQLLELLEQTGEVHFSTNGNHITVMPAGMN</sequence>
<comment type="caution">
    <text evidence="4">The sequence shown here is derived from an EMBL/GenBank/DDBJ whole genome shotgun (WGS) entry which is preliminary data.</text>
</comment>
<dbReference type="Gene3D" id="3.55.50.30">
    <property type="match status" value="1"/>
</dbReference>
<organism evidence="4 5">
    <name type="scientific">Chitinophaga hostae</name>
    <dbReference type="NCBI Taxonomy" id="2831022"/>
    <lineage>
        <taxon>Bacteria</taxon>
        <taxon>Pseudomonadati</taxon>
        <taxon>Bacteroidota</taxon>
        <taxon>Chitinophagia</taxon>
        <taxon>Chitinophagales</taxon>
        <taxon>Chitinophagaceae</taxon>
        <taxon>Chitinophaga</taxon>
    </lineage>
</organism>